<dbReference type="EMBL" id="AMXE01000015">
    <property type="protein sequence ID" value="ENO89406.1"/>
    <property type="molecule type" value="Genomic_DNA"/>
</dbReference>
<sequence length="44" mass="4945">MAAQAVGSAGLFVDAKNEAAARFYQRYGFRPATEQPLKLFLPRW</sequence>
<dbReference type="Gene3D" id="3.40.630.30">
    <property type="match status" value="1"/>
</dbReference>
<dbReference type="SUPFAM" id="SSF55729">
    <property type="entry name" value="Acyl-CoA N-acyltransferases (Nat)"/>
    <property type="match status" value="1"/>
</dbReference>
<keyword evidence="1" id="KW-0808">Transferase</keyword>
<organism evidence="1 2">
    <name type="scientific">Thauera linaloolentis (strain DSM 12138 / JCM 21573 / CCUG 41526 / CIP 105981 / IAM 15112 / NBRC 102519 / 47Lol)</name>
    <dbReference type="NCBI Taxonomy" id="1123367"/>
    <lineage>
        <taxon>Bacteria</taxon>
        <taxon>Pseudomonadati</taxon>
        <taxon>Pseudomonadota</taxon>
        <taxon>Betaproteobacteria</taxon>
        <taxon>Rhodocyclales</taxon>
        <taxon>Zoogloeaceae</taxon>
        <taxon>Thauera</taxon>
    </lineage>
</organism>
<reference evidence="1 2" key="1">
    <citation type="submission" date="2012-09" db="EMBL/GenBank/DDBJ databases">
        <title>Draft Genome Sequences of 6 Strains from Genus Thauera.</title>
        <authorList>
            <person name="Liu B."/>
            <person name="Shapleigh J.P."/>
            <person name="Frostegard A.H."/>
        </authorList>
    </citation>
    <scope>NUCLEOTIDE SEQUENCE [LARGE SCALE GENOMIC DNA]</scope>
    <source>
        <strain evidence="2">47Lol / DSM 12138</strain>
    </source>
</reference>
<dbReference type="RefSeq" id="WP_004335708.1">
    <property type="nucleotide sequence ID" value="NZ_AMXE01000015.1"/>
</dbReference>
<dbReference type="InterPro" id="IPR016181">
    <property type="entry name" value="Acyl_CoA_acyltransferase"/>
</dbReference>
<dbReference type="AlphaFoldDB" id="N6Y5F8"/>
<accession>N6Y5F8</accession>
<keyword evidence="2" id="KW-1185">Reference proteome</keyword>
<evidence type="ECO:0000313" key="2">
    <source>
        <dbReference type="Proteomes" id="UP000013232"/>
    </source>
</evidence>
<name>N6Y5F8_THAL4</name>
<dbReference type="OrthoDB" id="9799147at2"/>
<dbReference type="Proteomes" id="UP000013232">
    <property type="component" value="Unassembled WGS sequence"/>
</dbReference>
<protein>
    <submittedName>
        <fullName evidence="1">N-acetyltransferase GCN5</fullName>
    </submittedName>
</protein>
<dbReference type="GO" id="GO:0016740">
    <property type="term" value="F:transferase activity"/>
    <property type="evidence" value="ECO:0007669"/>
    <property type="project" value="UniProtKB-KW"/>
</dbReference>
<comment type="caution">
    <text evidence="1">The sequence shown here is derived from an EMBL/GenBank/DDBJ whole genome shotgun (WGS) entry which is preliminary data.</text>
</comment>
<gene>
    <name evidence="1" type="ORF">C666_06400</name>
</gene>
<evidence type="ECO:0000313" key="1">
    <source>
        <dbReference type="EMBL" id="ENO89406.1"/>
    </source>
</evidence>
<proteinExistence type="predicted"/>